<reference evidence="2 3" key="1">
    <citation type="submission" date="2015-10" db="EMBL/GenBank/DDBJ databases">
        <authorList>
            <person name="Gilbert D.G."/>
        </authorList>
    </citation>
    <scope>NUCLEOTIDE SEQUENCE [LARGE SCALE GENOMIC DNA]</scope>
    <source>
        <strain evidence="2">COMA1</strain>
    </source>
</reference>
<dbReference type="STRING" id="1742972.COMA1_60171"/>
<dbReference type="Pfam" id="PF07238">
    <property type="entry name" value="PilZ"/>
    <property type="match status" value="1"/>
</dbReference>
<name>A0A0S4LN65_9BACT</name>
<keyword evidence="3" id="KW-1185">Reference proteome</keyword>
<dbReference type="EMBL" id="CZQA01000012">
    <property type="protein sequence ID" value="CUS38949.1"/>
    <property type="molecule type" value="Genomic_DNA"/>
</dbReference>
<sequence length="116" mass="13154">MEQRKDSRFPVGFRSSFSSANSMSGDGMLTELSIRGCRVRSLVEVNPGTVLQLRVHVSDRESPIVISHAIVRWYRDSSFGCEFVNLGAEEWARLRAVTTELEKEPYQKMQDDNEAA</sequence>
<dbReference type="RefSeq" id="WP_176698173.1">
    <property type="nucleotide sequence ID" value="NZ_CZQA01000012.1"/>
</dbReference>
<dbReference type="GO" id="GO:0035438">
    <property type="term" value="F:cyclic-di-GMP binding"/>
    <property type="evidence" value="ECO:0007669"/>
    <property type="project" value="InterPro"/>
</dbReference>
<protein>
    <recommendedName>
        <fullName evidence="1">PilZ domain-containing protein</fullName>
    </recommendedName>
</protein>
<evidence type="ECO:0000313" key="3">
    <source>
        <dbReference type="Proteomes" id="UP000199032"/>
    </source>
</evidence>
<dbReference type="InterPro" id="IPR009875">
    <property type="entry name" value="PilZ_domain"/>
</dbReference>
<evidence type="ECO:0000259" key="1">
    <source>
        <dbReference type="Pfam" id="PF07238"/>
    </source>
</evidence>
<feature type="domain" description="PilZ" evidence="1">
    <location>
        <begin position="2"/>
        <end position="97"/>
    </location>
</feature>
<gene>
    <name evidence="2" type="ORF">COMA1_60171</name>
</gene>
<organism evidence="2 3">
    <name type="scientific">Candidatus Nitrospira nitrosa</name>
    <dbReference type="NCBI Taxonomy" id="1742972"/>
    <lineage>
        <taxon>Bacteria</taxon>
        <taxon>Pseudomonadati</taxon>
        <taxon>Nitrospirota</taxon>
        <taxon>Nitrospiria</taxon>
        <taxon>Nitrospirales</taxon>
        <taxon>Nitrospiraceae</taxon>
        <taxon>Nitrospira</taxon>
    </lineage>
</organism>
<proteinExistence type="predicted"/>
<dbReference type="Proteomes" id="UP000199032">
    <property type="component" value="Unassembled WGS sequence"/>
</dbReference>
<accession>A0A0S4LN65</accession>
<dbReference type="AlphaFoldDB" id="A0A0S4LN65"/>
<evidence type="ECO:0000313" key="2">
    <source>
        <dbReference type="EMBL" id="CUS38949.1"/>
    </source>
</evidence>
<dbReference type="Gene3D" id="2.40.10.220">
    <property type="entry name" value="predicted glycosyltransferase like domains"/>
    <property type="match status" value="1"/>
</dbReference>
<dbReference type="SUPFAM" id="SSF141371">
    <property type="entry name" value="PilZ domain-like"/>
    <property type="match status" value="1"/>
</dbReference>